<evidence type="ECO:0000256" key="1">
    <source>
        <dbReference type="SAM" id="MobiDB-lite"/>
    </source>
</evidence>
<accession>A0A9P4MIA3</accession>
<proteinExistence type="predicted"/>
<feature type="region of interest" description="Disordered" evidence="1">
    <location>
        <begin position="1"/>
        <end position="34"/>
    </location>
</feature>
<comment type="caution">
    <text evidence="2">The sequence shown here is derived from an EMBL/GenBank/DDBJ whole genome shotgun (WGS) entry which is preliminary data.</text>
</comment>
<gene>
    <name evidence="2" type="ORF">K461DRAFT_265264</name>
</gene>
<keyword evidence="3" id="KW-1185">Reference proteome</keyword>
<dbReference type="PANTHER" id="PTHR23242:SF9">
    <property type="entry name" value="TRANSCRIPTION FACTOR HOXA13"/>
    <property type="match status" value="1"/>
</dbReference>
<dbReference type="Proteomes" id="UP000799439">
    <property type="component" value="Unassembled WGS sequence"/>
</dbReference>
<evidence type="ECO:0000313" key="3">
    <source>
        <dbReference type="Proteomes" id="UP000799439"/>
    </source>
</evidence>
<dbReference type="Gene3D" id="1.20.120.20">
    <property type="entry name" value="Apolipoprotein"/>
    <property type="match status" value="1"/>
</dbReference>
<reference evidence="2" key="1">
    <citation type="journal article" date="2020" name="Stud. Mycol.">
        <title>101 Dothideomycetes genomes: a test case for predicting lifestyles and emergence of pathogens.</title>
        <authorList>
            <person name="Haridas S."/>
            <person name="Albert R."/>
            <person name="Binder M."/>
            <person name="Bloem J."/>
            <person name="Labutti K."/>
            <person name="Salamov A."/>
            <person name="Andreopoulos B."/>
            <person name="Baker S."/>
            <person name="Barry K."/>
            <person name="Bills G."/>
            <person name="Bluhm B."/>
            <person name="Cannon C."/>
            <person name="Castanera R."/>
            <person name="Culley D."/>
            <person name="Daum C."/>
            <person name="Ezra D."/>
            <person name="Gonzalez J."/>
            <person name="Henrissat B."/>
            <person name="Kuo A."/>
            <person name="Liang C."/>
            <person name="Lipzen A."/>
            <person name="Lutzoni F."/>
            <person name="Magnuson J."/>
            <person name="Mondo S."/>
            <person name="Nolan M."/>
            <person name="Ohm R."/>
            <person name="Pangilinan J."/>
            <person name="Park H.-J."/>
            <person name="Ramirez L."/>
            <person name="Alfaro M."/>
            <person name="Sun H."/>
            <person name="Tritt A."/>
            <person name="Yoshinaga Y."/>
            <person name="Zwiers L.-H."/>
            <person name="Turgeon B."/>
            <person name="Goodwin S."/>
            <person name="Spatafora J."/>
            <person name="Crous P."/>
            <person name="Grigoriev I."/>
        </authorList>
    </citation>
    <scope>NUCLEOTIDE SEQUENCE</scope>
    <source>
        <strain evidence="2">CBS 260.36</strain>
    </source>
</reference>
<dbReference type="PANTHER" id="PTHR23242">
    <property type="entry name" value="TRANSCRIPTION FACTOR HOXA13"/>
    <property type="match status" value="1"/>
</dbReference>
<organism evidence="2 3">
    <name type="scientific">Myriangium duriaei CBS 260.36</name>
    <dbReference type="NCBI Taxonomy" id="1168546"/>
    <lineage>
        <taxon>Eukaryota</taxon>
        <taxon>Fungi</taxon>
        <taxon>Dikarya</taxon>
        <taxon>Ascomycota</taxon>
        <taxon>Pezizomycotina</taxon>
        <taxon>Dothideomycetes</taxon>
        <taxon>Dothideomycetidae</taxon>
        <taxon>Myriangiales</taxon>
        <taxon>Myriangiaceae</taxon>
        <taxon>Myriangium</taxon>
    </lineage>
</organism>
<name>A0A9P4MIA3_9PEZI</name>
<evidence type="ECO:0000313" key="2">
    <source>
        <dbReference type="EMBL" id="KAF2155760.1"/>
    </source>
</evidence>
<dbReference type="EMBL" id="ML996082">
    <property type="protein sequence ID" value="KAF2155760.1"/>
    <property type="molecule type" value="Genomic_DNA"/>
</dbReference>
<sequence length="1619" mass="169387">MAVDEHGLPGRTGGLSNGYIKTEPGDSTSLSRIPPRPRRSFVGWVTSLATRLLVWYTIATIIFRCPKDIAELTDDSPRLCKPYLQFHSLVTPYVQPYYTTHIEPHVAKVQPYVDYANERFVQPATTFAQTNYVKYGAPQVENAQKLGKEQWNKHIVPQLTSARDVTWKQYDATLGPHVQKLDDRVRPYYSSLSTSAQDLWELEIRPAYNLASPYVRKGYNEAEKFVVHVFIPYTQWVNGLLWTSMNRHVFPTLQVLYGDNVEPQIMRIKQRLGRYRDEKKVEAAVSSATSAEITSAQSATSFSASTVATPTSATTTLTTSEAPIVASSTVEATTESTASVSPELPASELFAKDLDRWELQVQKAVEQGASHLKERISDICSEQTANQVNKVGDALVIQLEETENSAAGSLKKAIQTSVAQLPEDATEDDVTVASKDIETKIRAAGKQIREKAQQIRTWRKQFDVDTTEMVEAAANSTLETVDNIRQLRLQEIGRRWASHDEIDHKDWSRYNELRRTSNQWRDSIVQIVTNNDSLLKARASASEVEERAMAVVEDAAKELGRLKGVAIWKLRARDDTDDFESKVVPPIVAKAKEQAAQAVSGVSEAVLGTSSQGTIESVTSKAYSLASEAAKSVSESAASLSNAASSSVEPAVSSASSVSESHIESSILAASSAASSMSEKVIGTASKSATDVLESVVHQPLSGEASVIQQTASSLSSVGSSILSKASEQATGLPSKASKIATYQASEASESIIALGGTSSSLTATVASAVSSASSAASAAVDEVVEEAENISSTISSTVSSATPSASSRVLGGVMAQAVPEQKPILDEPLDYDEESDSFLDDALSSGWEELTSMTKAVEEAIYGKTAPGVRASATSVAGDVYQSAIDAASKVFYGPKPTGNQAARFASDKYDEAVSAASRIIYGTPTPAVQAAASAAQSQAGDLYSQAGIQFSQALAYAASQSAVAKSRVSVQISGTPKPIHEQMLASVEAAYSEAASRAGVKYSSVLRRTTAFALPTPPPYESVSSVASSRLAVALSAASAQYSKAKIAAGIEPTPVPQSVLNEAQRRYYEGIGYAHDQYSSYVSSASKAIRSAGLPLRPATTPAYQTWLASAQSQYAAASAVASSALADALASASSVAGVRETTPAQSLLDAASEQYSAAMAQASTILYGTQTPAYEAMMSAASSRYQDVLAGASDSYDSLVSAARSAAGAQTTENSVFQNAADSAASQYTAALLAAQSAYSQVSSDASQVIYGTSTNQVASASSAFSAYVYGTEPAWTEDVAAKAAENWEAIVAAASDRIYGQPTPFYAGLADQASGAAAQVTSAASNAASQVSSAANDQYSAVASLFASLVSGQEPEFTDRVFAQLSSAYYTGAPAAASSASSAAASVYSDASSVISSIFTPPAAIDDILASVSANLDAAVVAASQQVYGTQPGTVEKATSAAASVASDAAKSASSAADQVSSKVSEVIYGTPAPYLEQAQSNANDAITKIYSALFSPTPEPVASQVVSGANDAYASAASVAGDTYSAASSVVEGAASQVSELVFGAERTSALESARKRIEEAVESARVQIEGFAGDASSVISHGTSAVKDTAASVASSASSAAESVQKRVKDEL</sequence>
<protein>
    <submittedName>
        <fullName evidence="2">Uncharacterized protein</fullName>
    </submittedName>
</protein>
<dbReference type="OrthoDB" id="3260408at2759"/>